<dbReference type="PANTHER" id="PTHR21021:SF16">
    <property type="entry name" value="TIP41-LIKE PROTEIN"/>
    <property type="match status" value="1"/>
</dbReference>
<evidence type="ECO:0000256" key="1">
    <source>
        <dbReference type="ARBA" id="ARBA00006658"/>
    </source>
</evidence>
<dbReference type="Pfam" id="PF04176">
    <property type="entry name" value="TIP41"/>
    <property type="match status" value="1"/>
</dbReference>
<organism evidence="2 3">
    <name type="scientific">Polyrhizophydium stewartii</name>
    <dbReference type="NCBI Taxonomy" id="2732419"/>
    <lineage>
        <taxon>Eukaryota</taxon>
        <taxon>Fungi</taxon>
        <taxon>Fungi incertae sedis</taxon>
        <taxon>Chytridiomycota</taxon>
        <taxon>Chytridiomycota incertae sedis</taxon>
        <taxon>Chytridiomycetes</taxon>
        <taxon>Rhizophydiales</taxon>
        <taxon>Rhizophydiales incertae sedis</taxon>
        <taxon>Polyrhizophydium</taxon>
    </lineage>
</organism>
<comment type="similarity">
    <text evidence="1">Belongs to the TIP41 family.</text>
</comment>
<proteinExistence type="inferred from homology"/>
<protein>
    <submittedName>
        <fullName evidence="2">Tap42 interacting protein</fullName>
    </submittedName>
</protein>
<name>A0ABR4NE80_9FUNG</name>
<reference evidence="2 3" key="1">
    <citation type="submission" date="2023-09" db="EMBL/GenBank/DDBJ databases">
        <title>Pangenome analysis of Batrachochytrium dendrobatidis and related Chytrids.</title>
        <authorList>
            <person name="Yacoub M.N."/>
            <person name="Stajich J.E."/>
            <person name="James T.Y."/>
        </authorList>
    </citation>
    <scope>NUCLEOTIDE SEQUENCE [LARGE SCALE GENOMIC DNA]</scope>
    <source>
        <strain evidence="2 3">JEL0888</strain>
    </source>
</reference>
<sequence>MSATAAPRHRLFADGPTKGIAIGDWQIATTKRPICNSAELDRVAEWISIPLPEMLFGNNELVVAHRSGVSVVFNAVEALALVDDTPESADKTKVAASAQWTRTSVKTHGSIHKVVRPYDWTYTTEYCGTVSQRGGSPEGESQDRAVAIQMQPSEVGINIQRLIAPEPILFYDELVLFEDELADNGAAVLSLRMRVMPSCFLVLQRFFLRVDNVLLRINDTRVFHEFGSDVLIREYTSREAPYESVKQSAAAAQDLSAMTDANWVSARLEQMGPPVVHRRESVVVGSSKS</sequence>
<evidence type="ECO:0000313" key="3">
    <source>
        <dbReference type="Proteomes" id="UP001527925"/>
    </source>
</evidence>
<keyword evidence="3" id="KW-1185">Reference proteome</keyword>
<dbReference type="InterPro" id="IPR051330">
    <property type="entry name" value="Phosphatase_reg/MetRdx"/>
</dbReference>
<accession>A0ABR4NE80</accession>
<dbReference type="Proteomes" id="UP001527925">
    <property type="component" value="Unassembled WGS sequence"/>
</dbReference>
<dbReference type="EMBL" id="JADGIZ020000009">
    <property type="protein sequence ID" value="KAL2917844.1"/>
    <property type="molecule type" value="Genomic_DNA"/>
</dbReference>
<gene>
    <name evidence="2" type="primary">TIP41</name>
    <name evidence="2" type="ORF">HK105_202717</name>
</gene>
<dbReference type="PANTHER" id="PTHR21021">
    <property type="entry name" value="GAF/PUTATIVE CYTOSKELETAL PROTEIN"/>
    <property type="match status" value="1"/>
</dbReference>
<dbReference type="InterPro" id="IPR007303">
    <property type="entry name" value="TIP41-like"/>
</dbReference>
<comment type="caution">
    <text evidence="2">The sequence shown here is derived from an EMBL/GenBank/DDBJ whole genome shotgun (WGS) entry which is preliminary data.</text>
</comment>
<evidence type="ECO:0000313" key="2">
    <source>
        <dbReference type="EMBL" id="KAL2917844.1"/>
    </source>
</evidence>